<gene>
    <name evidence="3" type="ORF">X808_7220</name>
</gene>
<organism evidence="3 4">
    <name type="scientific">Mannheimia varigena USDA-ARS-USMARC-1296</name>
    <dbReference type="NCBI Taxonomy" id="1433287"/>
    <lineage>
        <taxon>Bacteria</taxon>
        <taxon>Pseudomonadati</taxon>
        <taxon>Pseudomonadota</taxon>
        <taxon>Gammaproteobacteria</taxon>
        <taxon>Pasteurellales</taxon>
        <taxon>Pasteurellaceae</taxon>
        <taxon>Mannheimia</taxon>
    </lineage>
</organism>
<dbReference type="Proteomes" id="UP000066995">
    <property type="component" value="Chromosome"/>
</dbReference>
<feature type="region of interest" description="Disordered" evidence="1">
    <location>
        <begin position="41"/>
        <end position="67"/>
    </location>
</feature>
<dbReference type="HOGENOM" id="CLU_180761_2_0_6"/>
<keyword evidence="2" id="KW-0732">Signal</keyword>
<evidence type="ECO:0000256" key="2">
    <source>
        <dbReference type="SAM" id="SignalP"/>
    </source>
</evidence>
<evidence type="ECO:0000313" key="3">
    <source>
        <dbReference type="EMBL" id="AHG75245.1"/>
    </source>
</evidence>
<sequence length="94" mass="10649">MKKIIVVTMSVALAACSTPVQQSTVPMDTQAVHDYQQRIISKQTVDKNNKQNDEPLNQSDRRSKSTVVTPVRPVIYPTIGVGYHHGWGGYRYRY</sequence>
<dbReference type="eggNOG" id="ENOG5031K15">
    <property type="taxonomic scope" value="Bacteria"/>
</dbReference>
<evidence type="ECO:0000256" key="1">
    <source>
        <dbReference type="SAM" id="MobiDB-lite"/>
    </source>
</evidence>
<accession>W0QBP4</accession>
<feature type="chain" id="PRO_5004793275" description="Lipoprotein" evidence="2">
    <location>
        <begin position="23"/>
        <end position="94"/>
    </location>
</feature>
<dbReference type="PATRIC" id="fig|1433287.3.peg.720"/>
<name>W0QBP4_9PAST</name>
<reference evidence="3 4" key="1">
    <citation type="submission" date="2013-12" db="EMBL/GenBank/DDBJ databases">
        <title>Annotation of the Mannheimia varigena USDA-ARS-USMARC-1296 complete genome.</title>
        <authorList>
            <person name="Harhay G.P."/>
            <person name="Clawson M.L."/>
            <person name="Murray R.W."/>
            <person name="Lubbers B.V."/>
            <person name="Heaton M.P."/>
            <person name="Chitko-Mckown C.G."/>
            <person name="Harhay D.M."/>
            <person name="Smith T.P.L."/>
        </authorList>
    </citation>
    <scope>NUCLEOTIDE SEQUENCE [LARGE SCALE GENOMIC DNA]</scope>
    <source>
        <strain evidence="3 4">USDA-ARS-USMARC-1296</strain>
    </source>
</reference>
<feature type="compositionally biased region" description="Basic and acidic residues" evidence="1">
    <location>
        <begin position="44"/>
        <end position="63"/>
    </location>
</feature>
<dbReference type="EMBL" id="CP006943">
    <property type="protein sequence ID" value="AHG75245.1"/>
    <property type="molecule type" value="Genomic_DNA"/>
</dbReference>
<evidence type="ECO:0008006" key="5">
    <source>
        <dbReference type="Google" id="ProtNLM"/>
    </source>
</evidence>
<evidence type="ECO:0000313" key="4">
    <source>
        <dbReference type="Proteomes" id="UP000066995"/>
    </source>
</evidence>
<dbReference type="OrthoDB" id="5690882at2"/>
<keyword evidence="4" id="KW-1185">Reference proteome</keyword>
<protein>
    <recommendedName>
        <fullName evidence="5">Lipoprotein</fullName>
    </recommendedName>
</protein>
<dbReference type="AlphaFoldDB" id="W0QBP4"/>
<dbReference type="PROSITE" id="PS51257">
    <property type="entry name" value="PROKAR_LIPOPROTEIN"/>
    <property type="match status" value="1"/>
</dbReference>
<dbReference type="KEGG" id="mvi:X808_7220"/>
<feature type="signal peptide" evidence="2">
    <location>
        <begin position="1"/>
        <end position="22"/>
    </location>
</feature>
<dbReference type="RefSeq" id="WP_025216988.1">
    <property type="nucleotide sequence ID" value="NZ_CP006943.1"/>
</dbReference>
<proteinExistence type="predicted"/>